<dbReference type="Proteomes" id="UP000029055">
    <property type="component" value="Unassembled WGS sequence"/>
</dbReference>
<evidence type="ECO:0000313" key="3">
    <source>
        <dbReference type="Proteomes" id="UP000029055"/>
    </source>
</evidence>
<dbReference type="SUPFAM" id="SSF51430">
    <property type="entry name" value="NAD(P)-linked oxidoreductase"/>
    <property type="match status" value="1"/>
</dbReference>
<protein>
    <submittedName>
        <fullName evidence="2">Aldo/keto reductase</fullName>
    </submittedName>
</protein>
<feature type="region of interest" description="Disordered" evidence="1">
    <location>
        <begin position="54"/>
        <end position="75"/>
    </location>
</feature>
<dbReference type="AlphaFoldDB" id="A0A087EBD9"/>
<dbReference type="RefSeq" id="WP_024463818.1">
    <property type="nucleotide sequence ID" value="NZ_CP062939.1"/>
</dbReference>
<organism evidence="2 3">
    <name type="scientific">Bifidobacterium subtile</name>
    <dbReference type="NCBI Taxonomy" id="77635"/>
    <lineage>
        <taxon>Bacteria</taxon>
        <taxon>Bacillati</taxon>
        <taxon>Actinomycetota</taxon>
        <taxon>Actinomycetes</taxon>
        <taxon>Bifidobacteriales</taxon>
        <taxon>Bifidobacteriaceae</taxon>
        <taxon>Bifidobacterium</taxon>
    </lineage>
</organism>
<proteinExistence type="predicted"/>
<keyword evidence="3" id="KW-1185">Reference proteome</keyword>
<name>A0A087EBD9_9BIFI</name>
<comment type="caution">
    <text evidence="2">The sequence shown here is derived from an EMBL/GenBank/DDBJ whole genome shotgun (WGS) entry which is preliminary data.</text>
</comment>
<evidence type="ECO:0000313" key="2">
    <source>
        <dbReference type="EMBL" id="KFJ05090.1"/>
    </source>
</evidence>
<dbReference type="InterPro" id="IPR036812">
    <property type="entry name" value="NAD(P)_OxRdtase_dom_sf"/>
</dbReference>
<reference evidence="2 3" key="1">
    <citation type="submission" date="2014-03" db="EMBL/GenBank/DDBJ databases">
        <title>Genomics of Bifidobacteria.</title>
        <authorList>
            <person name="Ventura M."/>
            <person name="Milani C."/>
            <person name="Lugli G.A."/>
        </authorList>
    </citation>
    <scope>NUCLEOTIDE SEQUENCE [LARGE SCALE GENOMIC DNA]</scope>
    <source>
        <strain evidence="2 3">LMG 11597</strain>
    </source>
</reference>
<dbReference type="Gene3D" id="3.20.20.100">
    <property type="entry name" value="NADP-dependent oxidoreductase domain"/>
    <property type="match status" value="1"/>
</dbReference>
<accession>A0A087EBD9</accession>
<gene>
    <name evidence="2" type="ORF">BISU_1618</name>
</gene>
<evidence type="ECO:0000256" key="1">
    <source>
        <dbReference type="SAM" id="MobiDB-lite"/>
    </source>
</evidence>
<dbReference type="STRING" id="77635.BISU_1618"/>
<sequence>MMDDLCPGATANVSLPIVGCSSPERVEQAAAALNIHLDQSDIDYLEEPYNAHELVGPHARPGDKPLAGTTTPPSR</sequence>
<dbReference type="EMBL" id="JGZR01000002">
    <property type="protein sequence ID" value="KFJ05090.1"/>
    <property type="molecule type" value="Genomic_DNA"/>
</dbReference>